<proteinExistence type="predicted"/>
<keyword evidence="6" id="KW-0598">Phosphotransferase system</keyword>
<protein>
    <submittedName>
        <fullName evidence="9">PTS fructose transporter subunit IIA</fullName>
    </submittedName>
</protein>
<keyword evidence="7" id="KW-0418">Kinase</keyword>
<evidence type="ECO:0000256" key="4">
    <source>
        <dbReference type="ARBA" id="ARBA00022597"/>
    </source>
</evidence>
<comment type="subcellular location">
    <subcellularLocation>
        <location evidence="1">Cytoplasm</location>
    </subcellularLocation>
</comment>
<sequence length="133" mass="14645">MVDILIITHGTLADGLINGAQTIMGPVDNLSRIQLKMDDSIEKFCELVIQKIESLGDQILIFTDLLGASPYNASAQAIREHPNKSVVCITGINLPMLLEAILKREDMDLEALVDYLMDVGKNGITKLSLNMYK</sequence>
<keyword evidence="3" id="KW-0963">Cytoplasm</keyword>
<dbReference type="InterPro" id="IPR033887">
    <property type="entry name" value="PTS_IIA_man"/>
</dbReference>
<feature type="domain" description="PTS EIIA type-4" evidence="8">
    <location>
        <begin position="1"/>
        <end position="124"/>
    </location>
</feature>
<evidence type="ECO:0000256" key="6">
    <source>
        <dbReference type="ARBA" id="ARBA00022683"/>
    </source>
</evidence>
<dbReference type="InterPro" id="IPR051471">
    <property type="entry name" value="Bacterial_PTS_sugar_comp"/>
</dbReference>
<dbReference type="InterPro" id="IPR004701">
    <property type="entry name" value="PTS_EIIA_man-typ"/>
</dbReference>
<name>A0A3E3E7Q0_9FIRM</name>
<dbReference type="Gene3D" id="3.40.50.510">
    <property type="entry name" value="Phosphotransferase system, mannose-type IIA component"/>
    <property type="match status" value="1"/>
</dbReference>
<organism evidence="9 10">
    <name type="scientific">Faecalicoccus pleomorphus</name>
    <dbReference type="NCBI Taxonomy" id="1323"/>
    <lineage>
        <taxon>Bacteria</taxon>
        <taxon>Bacillati</taxon>
        <taxon>Bacillota</taxon>
        <taxon>Erysipelotrichia</taxon>
        <taxon>Erysipelotrichales</taxon>
        <taxon>Erysipelotrichaceae</taxon>
        <taxon>Faecalicoccus</taxon>
    </lineage>
</organism>
<dbReference type="Proteomes" id="UP000260721">
    <property type="component" value="Unassembled WGS sequence"/>
</dbReference>
<comment type="caution">
    <text evidence="9">The sequence shown here is derived from an EMBL/GenBank/DDBJ whole genome shotgun (WGS) entry which is preliminary data.</text>
</comment>
<dbReference type="AlphaFoldDB" id="A0A3E3E7Q0"/>
<keyword evidence="2" id="KW-0813">Transport</keyword>
<dbReference type="InterPro" id="IPR036662">
    <property type="entry name" value="PTS_EIIA_man-typ_sf"/>
</dbReference>
<evidence type="ECO:0000256" key="1">
    <source>
        <dbReference type="ARBA" id="ARBA00004496"/>
    </source>
</evidence>
<dbReference type="GO" id="GO:0016301">
    <property type="term" value="F:kinase activity"/>
    <property type="evidence" value="ECO:0007669"/>
    <property type="project" value="UniProtKB-KW"/>
</dbReference>
<accession>A0A3E3E7Q0</accession>
<evidence type="ECO:0000256" key="5">
    <source>
        <dbReference type="ARBA" id="ARBA00022679"/>
    </source>
</evidence>
<dbReference type="PANTHER" id="PTHR33799:SF1">
    <property type="entry name" value="PTS SYSTEM MANNOSE-SPECIFIC EIIAB COMPONENT-RELATED"/>
    <property type="match status" value="1"/>
</dbReference>
<keyword evidence="4" id="KW-0762">Sugar transport</keyword>
<dbReference type="SUPFAM" id="SSF53062">
    <property type="entry name" value="PTS system fructose IIA component-like"/>
    <property type="match status" value="1"/>
</dbReference>
<reference evidence="9 10" key="1">
    <citation type="submission" date="2018-08" db="EMBL/GenBank/DDBJ databases">
        <title>A genome reference for cultivated species of the human gut microbiota.</title>
        <authorList>
            <person name="Zou Y."/>
            <person name="Xue W."/>
            <person name="Luo G."/>
        </authorList>
    </citation>
    <scope>NUCLEOTIDE SEQUENCE [LARGE SCALE GENOMIC DNA]</scope>
    <source>
        <strain evidence="9 10">TF08-11</strain>
    </source>
</reference>
<dbReference type="RefSeq" id="WP_117445517.1">
    <property type="nucleotide sequence ID" value="NZ_JADNBU010000005.1"/>
</dbReference>
<dbReference type="GO" id="GO:0009401">
    <property type="term" value="P:phosphoenolpyruvate-dependent sugar phosphotransferase system"/>
    <property type="evidence" value="ECO:0007669"/>
    <property type="project" value="UniProtKB-KW"/>
</dbReference>
<dbReference type="PANTHER" id="PTHR33799">
    <property type="entry name" value="PTS PERMEASE-RELATED-RELATED"/>
    <property type="match status" value="1"/>
</dbReference>
<dbReference type="Pfam" id="PF03610">
    <property type="entry name" value="EIIA-man"/>
    <property type="match status" value="1"/>
</dbReference>
<gene>
    <name evidence="9" type="ORF">DXC78_02250</name>
</gene>
<dbReference type="GO" id="GO:0005737">
    <property type="term" value="C:cytoplasm"/>
    <property type="evidence" value="ECO:0007669"/>
    <property type="project" value="UniProtKB-SubCell"/>
</dbReference>
<evidence type="ECO:0000259" key="8">
    <source>
        <dbReference type="PROSITE" id="PS51096"/>
    </source>
</evidence>
<evidence type="ECO:0000313" key="9">
    <source>
        <dbReference type="EMBL" id="RGD77916.1"/>
    </source>
</evidence>
<evidence type="ECO:0000256" key="3">
    <source>
        <dbReference type="ARBA" id="ARBA00022490"/>
    </source>
</evidence>
<dbReference type="EMBL" id="QUSK01000003">
    <property type="protein sequence ID" value="RGD77916.1"/>
    <property type="molecule type" value="Genomic_DNA"/>
</dbReference>
<dbReference type="GO" id="GO:0016020">
    <property type="term" value="C:membrane"/>
    <property type="evidence" value="ECO:0007669"/>
    <property type="project" value="InterPro"/>
</dbReference>
<evidence type="ECO:0000256" key="7">
    <source>
        <dbReference type="ARBA" id="ARBA00022777"/>
    </source>
</evidence>
<evidence type="ECO:0000256" key="2">
    <source>
        <dbReference type="ARBA" id="ARBA00022448"/>
    </source>
</evidence>
<dbReference type="PROSITE" id="PS51096">
    <property type="entry name" value="PTS_EIIA_TYPE_4"/>
    <property type="match status" value="1"/>
</dbReference>
<evidence type="ECO:0000313" key="10">
    <source>
        <dbReference type="Proteomes" id="UP000260721"/>
    </source>
</evidence>
<dbReference type="CDD" id="cd00006">
    <property type="entry name" value="PTS_IIA_man"/>
    <property type="match status" value="1"/>
</dbReference>
<keyword evidence="5" id="KW-0808">Transferase</keyword>